<dbReference type="EMBL" id="DS028096">
    <property type="protein sequence ID" value="KMP06726.1"/>
    <property type="molecule type" value="Genomic_DNA"/>
</dbReference>
<evidence type="ECO:0000313" key="2">
    <source>
        <dbReference type="EMBL" id="KMP06726.1"/>
    </source>
</evidence>
<protein>
    <submittedName>
        <fullName evidence="2">Uncharacterized protein</fullName>
    </submittedName>
</protein>
<evidence type="ECO:0000313" key="3">
    <source>
        <dbReference type="Proteomes" id="UP000054565"/>
    </source>
</evidence>
<dbReference type="Proteomes" id="UP000054565">
    <property type="component" value="Unassembled WGS sequence"/>
</dbReference>
<name>A0A0J6YDF4_COCIT</name>
<organism evidence="2 3">
    <name type="scientific">Coccidioides immitis RMSCC 2394</name>
    <dbReference type="NCBI Taxonomy" id="404692"/>
    <lineage>
        <taxon>Eukaryota</taxon>
        <taxon>Fungi</taxon>
        <taxon>Dikarya</taxon>
        <taxon>Ascomycota</taxon>
        <taxon>Pezizomycotina</taxon>
        <taxon>Eurotiomycetes</taxon>
        <taxon>Eurotiomycetidae</taxon>
        <taxon>Onygenales</taxon>
        <taxon>Onygenaceae</taxon>
        <taxon>Coccidioides</taxon>
    </lineage>
</organism>
<accession>A0A0J6YDF4</accession>
<reference evidence="3" key="1">
    <citation type="journal article" date="2010" name="Genome Res.">
        <title>Population genomic sequencing of Coccidioides fungi reveals recent hybridization and transposon control.</title>
        <authorList>
            <person name="Neafsey D.E."/>
            <person name="Barker B.M."/>
            <person name="Sharpton T.J."/>
            <person name="Stajich J.E."/>
            <person name="Park D.J."/>
            <person name="Whiston E."/>
            <person name="Hung C.-Y."/>
            <person name="McMahan C."/>
            <person name="White J."/>
            <person name="Sykes S."/>
            <person name="Heiman D."/>
            <person name="Young S."/>
            <person name="Zeng Q."/>
            <person name="Abouelleil A."/>
            <person name="Aftuck L."/>
            <person name="Bessette D."/>
            <person name="Brown A."/>
            <person name="FitzGerald M."/>
            <person name="Lui A."/>
            <person name="Macdonald J.P."/>
            <person name="Priest M."/>
            <person name="Orbach M.J."/>
            <person name="Galgiani J.N."/>
            <person name="Kirkland T.N."/>
            <person name="Cole G.T."/>
            <person name="Birren B.W."/>
            <person name="Henn M.R."/>
            <person name="Taylor J.W."/>
            <person name="Rounsley S.D."/>
        </authorList>
    </citation>
    <scope>NUCLEOTIDE SEQUENCE [LARGE SCALE GENOMIC DNA]</scope>
    <source>
        <strain evidence="3">RMSCC 2394</strain>
    </source>
</reference>
<sequence length="102" mass="11183">MCARPEYQHGLYDPRPRGMLNLVDSSDRLIDIIVADGHAERFCGRGSMVLVGEYCGHLHALTQASTHPTRKKSLLSANALPPEAERCTTDAGRFKSGETSLE</sequence>
<gene>
    <name evidence="2" type="ORF">CIRG_06406</name>
</gene>
<evidence type="ECO:0000256" key="1">
    <source>
        <dbReference type="SAM" id="MobiDB-lite"/>
    </source>
</evidence>
<dbReference type="AlphaFoldDB" id="A0A0J6YDF4"/>
<feature type="compositionally biased region" description="Basic and acidic residues" evidence="1">
    <location>
        <begin position="83"/>
        <end position="96"/>
    </location>
</feature>
<feature type="region of interest" description="Disordered" evidence="1">
    <location>
        <begin position="81"/>
        <end position="102"/>
    </location>
</feature>
<proteinExistence type="predicted"/>